<protein>
    <submittedName>
        <fullName evidence="4">Zinc-dependent metalloprotease</fullName>
    </submittedName>
</protein>
<evidence type="ECO:0000259" key="2">
    <source>
        <dbReference type="Pfam" id="PF16313"/>
    </source>
</evidence>
<keyword evidence="4" id="KW-0378">Hydrolase</keyword>
<accession>A0AAW8NIN6</accession>
<dbReference type="InterPro" id="IPR032534">
    <property type="entry name" value="EcxA_zinc-bd"/>
</dbReference>
<dbReference type="InterPro" id="IPR034032">
    <property type="entry name" value="Zn_MMP-like_bac"/>
</dbReference>
<dbReference type="Gene3D" id="3.40.390.10">
    <property type="entry name" value="Collagenase (Catalytic Domain)"/>
    <property type="match status" value="1"/>
</dbReference>
<evidence type="ECO:0000313" key="6">
    <source>
        <dbReference type="Proteomes" id="UP001259340"/>
    </source>
</evidence>
<dbReference type="InterPro" id="IPR033413">
    <property type="entry name" value="DUF5117"/>
</dbReference>
<dbReference type="Pfam" id="PF16313">
    <property type="entry name" value="DUF4953"/>
    <property type="match status" value="1"/>
</dbReference>
<keyword evidence="4" id="KW-0482">Metalloprotease</keyword>
<evidence type="ECO:0000313" key="5">
    <source>
        <dbReference type="EMBL" id="MDW4825033.1"/>
    </source>
</evidence>
<dbReference type="PANTHER" id="PTHR38478:SF1">
    <property type="entry name" value="ZINC DEPENDENT METALLOPROTEASE DOMAIN LIPOPROTEIN"/>
    <property type="match status" value="1"/>
</dbReference>
<dbReference type="InterPro" id="IPR024079">
    <property type="entry name" value="MetalloPept_cat_dom_sf"/>
</dbReference>
<evidence type="ECO:0000256" key="1">
    <source>
        <dbReference type="SAM" id="SignalP"/>
    </source>
</evidence>
<organism evidence="4 6">
    <name type="scientific">Shewanella fidelis</name>
    <dbReference type="NCBI Taxonomy" id="173509"/>
    <lineage>
        <taxon>Bacteria</taxon>
        <taxon>Pseudomonadati</taxon>
        <taxon>Pseudomonadota</taxon>
        <taxon>Gammaproteobacteria</taxon>
        <taxon>Alteromonadales</taxon>
        <taxon>Shewanellaceae</taxon>
        <taxon>Shewanella</taxon>
    </lineage>
</organism>
<keyword evidence="4" id="KW-0645">Protease</keyword>
<sequence length="801" mass="88507">MRPYKLALAIALAITPLTSSVASTTNSATIIKKSQAATGFVNLFYQQNSGDLYLEANKLNEPFLLLTSLPHGVGSNDIGLDRGQLGRTRMVQFERHGPYLILKQLNTQYRANTDNAAEQRAVKEAFAESVLWRGKLVTGKRNLVAINDLVVNDLHGISDTLERTKQGSYQLDPAKSLILPEGVKSFERNSDVDVLLTFNSAKKGNYVAQVTPDAKYLSVRMRYSFIALPEEGYQARAYHPLSGYLSDEYLDYATQVDQDIRQRFLLRHRLEKVTPGSAPSQVVKPITYYLDPGVPEPIRTALLDGARWWEQAFTDAGFINGFKVELLPEDADPQDVRYNVIQWVHRATRGWSYGAAITDPRTGEIIKGHVTLGSQRVRQDHLIARGLTAGWQDRAAADEASMQLALARIRQLSAHEIGHTLGLDHNFAASSNNNASVMDYPHPKVTLNGDQIDISQPYDEGIGAWDKYTVAYGYGEYADAQAETAGLAQLRQEVAKQGLRYIGEADSRSQAASNAYASLWDNGSDPVAELNRLAEVRAKAIADFSADALLAEQPQGELQDTFVPIYLLTRFQIAAAAKMLGGTTYSYSDGVDGKSWHYVAPAIQQQALEALLATLSAEQLVVPERLQEILVPKAGNYYKTRESFDSALGVVIDPVGMAEVLSRLTLTQIYAPARINRVNQAYLSDKEQLSVAKLTDKVFAATVFSDIPTGPELGVWMRVNAVMVDSLLATYHDDNTRPEVKAQLAERLAYLTKQLKRKVKRVSAYEAAHFAWLLQGVQKGLTDNEFKLIVKPLAMPPGSPI</sequence>
<evidence type="ECO:0000313" key="7">
    <source>
        <dbReference type="Proteomes" id="UP001271263"/>
    </source>
</evidence>
<dbReference type="SUPFAM" id="SSF55486">
    <property type="entry name" value="Metalloproteases ('zincins'), catalytic domain"/>
    <property type="match status" value="1"/>
</dbReference>
<evidence type="ECO:0000259" key="3">
    <source>
        <dbReference type="Pfam" id="PF17148"/>
    </source>
</evidence>
<dbReference type="RefSeq" id="WP_310653670.1">
    <property type="nucleotide sequence ID" value="NZ_JAPMLA010000006.1"/>
</dbReference>
<dbReference type="GO" id="GO:0008237">
    <property type="term" value="F:metallopeptidase activity"/>
    <property type="evidence" value="ECO:0007669"/>
    <property type="project" value="UniProtKB-KW"/>
</dbReference>
<feature type="domain" description="DUF5117" evidence="3">
    <location>
        <begin position="83"/>
        <end position="272"/>
    </location>
</feature>
<dbReference type="Proteomes" id="UP001271263">
    <property type="component" value="Unassembled WGS sequence"/>
</dbReference>
<feature type="chain" id="PRO_5043936689" evidence="1">
    <location>
        <begin position="22"/>
        <end position="801"/>
    </location>
</feature>
<reference evidence="5 7" key="1">
    <citation type="journal article" date="2022" name="bioRxiv">
        <title>Prophages regulate Shewanella fidelis 3313 motility and biofilm formation: implications for gut colonization dynamics in Ciona robusta.</title>
        <authorList>
            <person name="Natarajan O."/>
            <person name="Gibboney S.L."/>
            <person name="Young M.N."/>
            <person name="Lim S.J."/>
            <person name="Pluta N."/>
            <person name="Atkinson C.G."/>
            <person name="Leigh B.A."/>
            <person name="Liberti A."/>
            <person name="Kees E.D."/>
            <person name="Breitbart M."/>
            <person name="Gralnick J.A."/>
            <person name="Dishaw L.J."/>
        </authorList>
    </citation>
    <scope>NUCLEOTIDE SEQUENCE [LARGE SCALE GENOMIC DNA]</scope>
    <source>
        <strain evidence="5 7">JG4066</strain>
    </source>
</reference>
<dbReference type="Proteomes" id="UP001259340">
    <property type="component" value="Unassembled WGS sequence"/>
</dbReference>
<evidence type="ECO:0000313" key="4">
    <source>
        <dbReference type="EMBL" id="MDR8522215.1"/>
    </source>
</evidence>
<dbReference type="EMBL" id="JAPMLD010000005">
    <property type="protein sequence ID" value="MDW4825033.1"/>
    <property type="molecule type" value="Genomic_DNA"/>
</dbReference>
<gene>
    <name evidence="4" type="ORF">OS133_00680</name>
    <name evidence="5" type="ORF">OS134_13275</name>
</gene>
<keyword evidence="7" id="KW-1185">Reference proteome</keyword>
<dbReference type="PANTHER" id="PTHR38478">
    <property type="entry name" value="PEPTIDASE M1A AND M12B"/>
    <property type="match status" value="1"/>
</dbReference>
<name>A0AAW8NIN6_9GAMM</name>
<feature type="domain" description="EcxA zinc-binding" evidence="2">
    <location>
        <begin position="399"/>
        <end position="702"/>
    </location>
</feature>
<dbReference type="AlphaFoldDB" id="A0AAW8NIN6"/>
<comment type="caution">
    <text evidence="4">The sequence shown here is derived from an EMBL/GenBank/DDBJ whole genome shotgun (WGS) entry which is preliminary data.</text>
</comment>
<keyword evidence="1" id="KW-0732">Signal</keyword>
<proteinExistence type="predicted"/>
<dbReference type="CDD" id="cd04276">
    <property type="entry name" value="ZnMc_MMP_like_2"/>
    <property type="match status" value="1"/>
</dbReference>
<dbReference type="Pfam" id="PF17148">
    <property type="entry name" value="DUF5117"/>
    <property type="match status" value="1"/>
</dbReference>
<feature type="signal peptide" evidence="1">
    <location>
        <begin position="1"/>
        <end position="21"/>
    </location>
</feature>
<dbReference type="EMBL" id="JAPMLE010000001">
    <property type="protein sequence ID" value="MDR8522215.1"/>
    <property type="molecule type" value="Genomic_DNA"/>
</dbReference>
<reference evidence="4" key="2">
    <citation type="submission" date="2022-11" db="EMBL/GenBank/DDBJ databases">
        <title>Prophages regulate Shewanella fidelis motility and biofilm formation: implications for gut colonization dynamics in Ciona robusta.</title>
        <authorList>
            <person name="Natarajan O."/>
            <person name="Gibboney S.L."/>
            <person name="Young M.N."/>
            <person name="Lim S.J."/>
            <person name="Pluta N."/>
            <person name="Atkinson C.G.F."/>
            <person name="Leigh B.A."/>
            <person name="Liberti A."/>
            <person name="Kees E."/>
            <person name="Breitbart M."/>
            <person name="Gralnick J."/>
            <person name="Dishaw L.J."/>
        </authorList>
    </citation>
    <scope>NUCLEOTIDE SEQUENCE</scope>
    <source>
        <strain evidence="4">3313</strain>
    </source>
</reference>